<dbReference type="SMART" id="SM00408">
    <property type="entry name" value="IGc2"/>
    <property type="match status" value="2"/>
</dbReference>
<comment type="caution">
    <text evidence="7">The sequence shown here is derived from an EMBL/GenBank/DDBJ whole genome shotgun (WGS) entry which is preliminary data.</text>
</comment>
<feature type="chain" id="PRO_5044714064" evidence="5">
    <location>
        <begin position="24"/>
        <end position="467"/>
    </location>
</feature>
<evidence type="ECO:0000256" key="2">
    <source>
        <dbReference type="ARBA" id="ARBA00023157"/>
    </source>
</evidence>
<gene>
    <name evidence="7" type="ORF">FSCOSCO3_A003991</name>
</gene>
<dbReference type="InterPro" id="IPR007110">
    <property type="entry name" value="Ig-like_dom"/>
</dbReference>
<name>A0AAV1QJQ2_SCOSC</name>
<dbReference type="GO" id="GO:0007166">
    <property type="term" value="P:cell surface receptor signaling pathway"/>
    <property type="evidence" value="ECO:0007669"/>
    <property type="project" value="TreeGrafter"/>
</dbReference>
<dbReference type="AlphaFoldDB" id="A0AAV1QJQ2"/>
<dbReference type="PROSITE" id="PS50835">
    <property type="entry name" value="IG_LIKE"/>
    <property type="match status" value="2"/>
</dbReference>
<dbReference type="GO" id="GO:0009897">
    <property type="term" value="C:external side of plasma membrane"/>
    <property type="evidence" value="ECO:0007669"/>
    <property type="project" value="TreeGrafter"/>
</dbReference>
<keyword evidence="1 5" id="KW-0732">Signal</keyword>
<evidence type="ECO:0000256" key="5">
    <source>
        <dbReference type="SAM" id="SignalP"/>
    </source>
</evidence>
<dbReference type="PANTHER" id="PTHR11481:SF64">
    <property type="entry name" value="FC RECEPTOR-LIKE PROTEIN 4"/>
    <property type="match status" value="1"/>
</dbReference>
<evidence type="ECO:0000256" key="4">
    <source>
        <dbReference type="SAM" id="Phobius"/>
    </source>
</evidence>
<organism evidence="7 8">
    <name type="scientific">Scomber scombrus</name>
    <name type="common">Atlantic mackerel</name>
    <name type="synonym">Scomber vernalis</name>
    <dbReference type="NCBI Taxonomy" id="13677"/>
    <lineage>
        <taxon>Eukaryota</taxon>
        <taxon>Metazoa</taxon>
        <taxon>Chordata</taxon>
        <taxon>Craniata</taxon>
        <taxon>Vertebrata</taxon>
        <taxon>Euteleostomi</taxon>
        <taxon>Actinopterygii</taxon>
        <taxon>Neopterygii</taxon>
        <taxon>Teleostei</taxon>
        <taxon>Neoteleostei</taxon>
        <taxon>Acanthomorphata</taxon>
        <taxon>Pelagiaria</taxon>
        <taxon>Scombriformes</taxon>
        <taxon>Scombridae</taxon>
        <taxon>Scomber</taxon>
    </lineage>
</organism>
<keyword evidence="4" id="KW-1133">Transmembrane helix</keyword>
<dbReference type="SUPFAM" id="SSF48726">
    <property type="entry name" value="Immunoglobulin"/>
    <property type="match status" value="2"/>
</dbReference>
<dbReference type="Proteomes" id="UP001314229">
    <property type="component" value="Unassembled WGS sequence"/>
</dbReference>
<evidence type="ECO:0000256" key="3">
    <source>
        <dbReference type="SAM" id="MobiDB-lite"/>
    </source>
</evidence>
<feature type="signal peptide" evidence="5">
    <location>
        <begin position="1"/>
        <end position="23"/>
    </location>
</feature>
<keyword evidence="4" id="KW-0812">Transmembrane</keyword>
<dbReference type="GO" id="GO:0006955">
    <property type="term" value="P:immune response"/>
    <property type="evidence" value="ECO:0007669"/>
    <property type="project" value="TreeGrafter"/>
</dbReference>
<feature type="region of interest" description="Disordered" evidence="3">
    <location>
        <begin position="48"/>
        <end position="71"/>
    </location>
</feature>
<feature type="compositionally biased region" description="Pro residues" evidence="3">
    <location>
        <begin position="380"/>
        <end position="398"/>
    </location>
</feature>
<dbReference type="Pfam" id="PF13927">
    <property type="entry name" value="Ig_3"/>
    <property type="match status" value="2"/>
</dbReference>
<keyword evidence="8" id="KW-1185">Reference proteome</keyword>
<feature type="region of interest" description="Disordered" evidence="3">
    <location>
        <begin position="436"/>
        <end position="467"/>
    </location>
</feature>
<dbReference type="InterPro" id="IPR050488">
    <property type="entry name" value="Ig_Fc_receptor"/>
</dbReference>
<dbReference type="InterPro" id="IPR003598">
    <property type="entry name" value="Ig_sub2"/>
</dbReference>
<dbReference type="InterPro" id="IPR013783">
    <property type="entry name" value="Ig-like_fold"/>
</dbReference>
<evidence type="ECO:0000313" key="8">
    <source>
        <dbReference type="Proteomes" id="UP001314229"/>
    </source>
</evidence>
<feature type="region of interest" description="Disordered" evidence="3">
    <location>
        <begin position="370"/>
        <end position="398"/>
    </location>
</feature>
<dbReference type="EMBL" id="CAWUFR010001936">
    <property type="protein sequence ID" value="CAK6984547.1"/>
    <property type="molecule type" value="Genomic_DNA"/>
</dbReference>
<evidence type="ECO:0000256" key="1">
    <source>
        <dbReference type="ARBA" id="ARBA00022729"/>
    </source>
</evidence>
<feature type="transmembrane region" description="Helical" evidence="4">
    <location>
        <begin position="405"/>
        <end position="429"/>
    </location>
</feature>
<dbReference type="PANTHER" id="PTHR11481">
    <property type="entry name" value="IMMUNOGLOBULIN FC RECEPTOR"/>
    <property type="match status" value="1"/>
</dbReference>
<proteinExistence type="predicted"/>
<sequence>MKSSTVCLLLGVSVLLLSGPTDSAVSLRVSPDLQQLFSRESPLTLSCDGDGQTADGGTVKRTTRGGTGQCGGGDQRFGRIVGSNCIISNPSPNSDSGVYWCERSGERSEEINITVTGLTFKLEIPALPVLTGSDVTLRCRTNDGSTPAFNVLKNGEAVTGSSKGELIISKVQQSDEGFYLCSDGLIESPRSRLRVKAPPPPTSVSLRVSPDLQQFFSRVSPLILSCDGDGQTADGGTVKRTIRGGTGQCGGGGQQDFGRTVGSNCIISSPSPLSDSGVYWCERSGERSEEINITVTDGPIILEIPALPVLTGSDVTLRCRTRDGSTPAFNVLKNGEAVTGSSKGELIISNVQQSDEGFYSCSDGLIESPRSRLRVKGPPTTSPPSSRPPGSSPPPPAPPPPPFSVVRLLCHLVVISTYCICSVLMVSIYCSRRTGNRPAVSMETSQRDAGGQGSDGDYDDVTTEHDF</sequence>
<dbReference type="Gene3D" id="2.60.40.10">
    <property type="entry name" value="Immunoglobulins"/>
    <property type="match status" value="3"/>
</dbReference>
<feature type="domain" description="Ig-like" evidence="6">
    <location>
        <begin position="299"/>
        <end position="361"/>
    </location>
</feature>
<accession>A0AAV1QJQ2</accession>
<evidence type="ECO:0000259" key="6">
    <source>
        <dbReference type="PROSITE" id="PS50835"/>
    </source>
</evidence>
<feature type="domain" description="Ig-like" evidence="6">
    <location>
        <begin position="109"/>
        <end position="181"/>
    </location>
</feature>
<dbReference type="EMBL" id="CAWUFR010001936">
    <property type="protein sequence ID" value="CAK6984546.1"/>
    <property type="molecule type" value="Genomic_DNA"/>
</dbReference>
<dbReference type="InterPro" id="IPR003599">
    <property type="entry name" value="Ig_sub"/>
</dbReference>
<keyword evidence="2" id="KW-1015">Disulfide bond</keyword>
<dbReference type="InterPro" id="IPR036179">
    <property type="entry name" value="Ig-like_dom_sf"/>
</dbReference>
<dbReference type="SMART" id="SM00409">
    <property type="entry name" value="IG"/>
    <property type="match status" value="3"/>
</dbReference>
<evidence type="ECO:0000313" key="7">
    <source>
        <dbReference type="EMBL" id="CAK6984546.1"/>
    </source>
</evidence>
<keyword evidence="4" id="KW-0472">Membrane</keyword>
<dbReference type="GO" id="GO:0004888">
    <property type="term" value="F:transmembrane signaling receptor activity"/>
    <property type="evidence" value="ECO:0007669"/>
    <property type="project" value="TreeGrafter"/>
</dbReference>
<protein>
    <submittedName>
        <fullName evidence="7">Hemicentin-2-like</fullName>
    </submittedName>
</protein>
<reference evidence="7 8" key="1">
    <citation type="submission" date="2024-01" db="EMBL/GenBank/DDBJ databases">
        <authorList>
            <person name="Alioto T."/>
            <person name="Alioto T."/>
            <person name="Gomez Garrido J."/>
        </authorList>
    </citation>
    <scope>NUCLEOTIDE SEQUENCE [LARGE SCALE GENOMIC DNA]</scope>
</reference>